<evidence type="ECO:0000259" key="5">
    <source>
        <dbReference type="PROSITE" id="PS50983"/>
    </source>
</evidence>
<evidence type="ECO:0000256" key="3">
    <source>
        <dbReference type="ARBA" id="ARBA00023163"/>
    </source>
</evidence>
<keyword evidence="1" id="KW-0805">Transcription regulation</keyword>
<dbReference type="InterPro" id="IPR002491">
    <property type="entry name" value="ABC_transptr_periplasmic_BD"/>
</dbReference>
<dbReference type="OrthoDB" id="2461801at2"/>
<dbReference type="Proteomes" id="UP000289856">
    <property type="component" value="Chromosome"/>
</dbReference>
<dbReference type="SUPFAM" id="SSF53807">
    <property type="entry name" value="Helical backbone' metal receptor"/>
    <property type="match status" value="1"/>
</dbReference>
<protein>
    <recommendedName>
        <fullName evidence="8">HTH-type transcriptional activator Btr</fullName>
    </recommendedName>
</protein>
<dbReference type="InterPro" id="IPR018060">
    <property type="entry name" value="HTH_AraC"/>
</dbReference>
<evidence type="ECO:0008006" key="8">
    <source>
        <dbReference type="Google" id="ProtNLM"/>
    </source>
</evidence>
<accession>A0A3T1D668</accession>
<evidence type="ECO:0000256" key="1">
    <source>
        <dbReference type="ARBA" id="ARBA00023015"/>
    </source>
</evidence>
<proteinExistence type="predicted"/>
<sequence length="538" mass="62148">MLANEYASRTDDQLLSRKWFKLMKIESVLYSGNYWSFKREIVERNLFIIATGERDRVVIDGHPVMTYPGMVLACKPGQQVEIGVSSEDGHMLYLLYYEMGSLNDDRGNEQIHKDGLDLWEAECQLPSAVKICETILRYWQSANPAEGMHAQAAFHELLALLIEGQVTLEALARVKAEIDHYYSEDISIDRLAALSGTSRYHLMRMFKERYDKSIVEYIREVRLHHAKQLMLEPERSIGQIASQVGFQSEHYFRTVFKKQVGIAPAIYLRNRKRRIAAYSWPILGQLLPLQTIPYTAPLDHYWTDEYSRKYSSDVVVPLGHNYEFNRNALLMAKPACIIGLNSTISPEEEAKLNQIAPVLLLPWMENDWRTHLRLVGDFLNLGNEAEQWQEQYDRKAAMIRESVRSIVNEDKILVLKIAGGSLFIWGREAMTVLYDDLQLTPASHVTGIKWYESIDLERLSGCDADRIVVNIDGDAESQELWHSLQRSEHWKDLKATRKGTIHIQSGHPSWVYPWTENTALNHERFLDAAQRMFLCAQR</sequence>
<dbReference type="InterPro" id="IPR018062">
    <property type="entry name" value="HTH_AraC-typ_CS"/>
</dbReference>
<dbReference type="GO" id="GO:0003700">
    <property type="term" value="F:DNA-binding transcription factor activity"/>
    <property type="evidence" value="ECO:0007669"/>
    <property type="project" value="InterPro"/>
</dbReference>
<dbReference type="AlphaFoldDB" id="A0A3T1D668"/>
<dbReference type="GO" id="GO:0043565">
    <property type="term" value="F:sequence-specific DNA binding"/>
    <property type="evidence" value="ECO:0007669"/>
    <property type="project" value="InterPro"/>
</dbReference>
<reference evidence="6 7" key="1">
    <citation type="submission" date="2019-01" db="EMBL/GenBank/DDBJ databases">
        <title>Complete genome sequence of Cohnella hallensis HS21 isolated from Korean fir (Abies koreana) rhizospheric soil.</title>
        <authorList>
            <person name="Jiang L."/>
            <person name="Kang S.W."/>
            <person name="Kim S."/>
            <person name="Jung J."/>
            <person name="Kim C.Y."/>
            <person name="Kim D.H."/>
            <person name="Kim S.W."/>
            <person name="Lee J."/>
        </authorList>
    </citation>
    <scope>NUCLEOTIDE SEQUENCE [LARGE SCALE GENOMIC DNA]</scope>
    <source>
        <strain evidence="6 7">HS21</strain>
    </source>
</reference>
<dbReference type="KEGG" id="cohn:KCTCHS21_29580"/>
<evidence type="ECO:0000313" key="6">
    <source>
        <dbReference type="EMBL" id="BBI33559.1"/>
    </source>
</evidence>
<dbReference type="Gene3D" id="1.10.10.60">
    <property type="entry name" value="Homeodomain-like"/>
    <property type="match status" value="2"/>
</dbReference>
<dbReference type="Pfam" id="PF01497">
    <property type="entry name" value="Peripla_BP_2"/>
    <property type="match status" value="1"/>
</dbReference>
<dbReference type="PANTHER" id="PTHR43280">
    <property type="entry name" value="ARAC-FAMILY TRANSCRIPTIONAL REGULATOR"/>
    <property type="match status" value="1"/>
</dbReference>
<dbReference type="Gene3D" id="3.40.50.1980">
    <property type="entry name" value="Nitrogenase molybdenum iron protein domain"/>
    <property type="match status" value="2"/>
</dbReference>
<dbReference type="PROSITE" id="PS01124">
    <property type="entry name" value="HTH_ARAC_FAMILY_2"/>
    <property type="match status" value="1"/>
</dbReference>
<name>A0A3T1D668_9BACL</name>
<dbReference type="EMBL" id="AP019400">
    <property type="protein sequence ID" value="BBI33559.1"/>
    <property type="molecule type" value="Genomic_DNA"/>
</dbReference>
<dbReference type="PROSITE" id="PS00041">
    <property type="entry name" value="HTH_ARAC_FAMILY_1"/>
    <property type="match status" value="1"/>
</dbReference>
<dbReference type="SUPFAM" id="SSF46689">
    <property type="entry name" value="Homeodomain-like"/>
    <property type="match status" value="2"/>
</dbReference>
<evidence type="ECO:0000313" key="7">
    <source>
        <dbReference type="Proteomes" id="UP000289856"/>
    </source>
</evidence>
<dbReference type="PROSITE" id="PS50983">
    <property type="entry name" value="FE_B12_PBP"/>
    <property type="match status" value="1"/>
</dbReference>
<evidence type="ECO:0000259" key="4">
    <source>
        <dbReference type="PROSITE" id="PS01124"/>
    </source>
</evidence>
<dbReference type="SMART" id="SM00342">
    <property type="entry name" value="HTH_ARAC"/>
    <property type="match status" value="1"/>
</dbReference>
<evidence type="ECO:0000256" key="2">
    <source>
        <dbReference type="ARBA" id="ARBA00023125"/>
    </source>
</evidence>
<dbReference type="InterPro" id="IPR009057">
    <property type="entry name" value="Homeodomain-like_sf"/>
</dbReference>
<keyword evidence="3" id="KW-0804">Transcription</keyword>
<dbReference type="PANTHER" id="PTHR43280:SF28">
    <property type="entry name" value="HTH-TYPE TRANSCRIPTIONAL ACTIVATOR RHAS"/>
    <property type="match status" value="1"/>
</dbReference>
<keyword evidence="7" id="KW-1185">Reference proteome</keyword>
<dbReference type="RefSeq" id="WP_130609467.1">
    <property type="nucleotide sequence ID" value="NZ_AP019400.1"/>
</dbReference>
<keyword evidence="2" id="KW-0238">DNA-binding</keyword>
<feature type="domain" description="HTH araC/xylS-type" evidence="4">
    <location>
        <begin position="172"/>
        <end position="270"/>
    </location>
</feature>
<dbReference type="Pfam" id="PF12833">
    <property type="entry name" value="HTH_18"/>
    <property type="match status" value="1"/>
</dbReference>
<gene>
    <name evidence="6" type="ORF">KCTCHS21_29580</name>
</gene>
<organism evidence="6 7">
    <name type="scientific">Cohnella abietis</name>
    <dbReference type="NCBI Taxonomy" id="2507935"/>
    <lineage>
        <taxon>Bacteria</taxon>
        <taxon>Bacillati</taxon>
        <taxon>Bacillota</taxon>
        <taxon>Bacilli</taxon>
        <taxon>Bacillales</taxon>
        <taxon>Paenibacillaceae</taxon>
        <taxon>Cohnella</taxon>
    </lineage>
</organism>
<feature type="domain" description="Fe/B12 periplasmic-binding" evidence="5">
    <location>
        <begin position="274"/>
        <end position="537"/>
    </location>
</feature>